<evidence type="ECO:0000313" key="3">
    <source>
        <dbReference type="Proteomes" id="UP000030752"/>
    </source>
</evidence>
<name>W2SDB5_CYPE1</name>
<feature type="compositionally biased region" description="Basic and acidic residues" evidence="1">
    <location>
        <begin position="222"/>
        <end position="235"/>
    </location>
</feature>
<feature type="region of interest" description="Disordered" evidence="1">
    <location>
        <begin position="1"/>
        <end position="25"/>
    </location>
</feature>
<dbReference type="OrthoDB" id="5391950at2759"/>
<dbReference type="HOGENOM" id="CLU_042177_1_0_1"/>
<keyword evidence="3" id="KW-1185">Reference proteome</keyword>
<feature type="region of interest" description="Disordered" evidence="1">
    <location>
        <begin position="58"/>
        <end position="133"/>
    </location>
</feature>
<accession>W2SDB5</accession>
<organism evidence="2 3">
    <name type="scientific">Cyphellophora europaea (strain CBS 101466)</name>
    <name type="common">Phialophora europaea</name>
    <dbReference type="NCBI Taxonomy" id="1220924"/>
    <lineage>
        <taxon>Eukaryota</taxon>
        <taxon>Fungi</taxon>
        <taxon>Dikarya</taxon>
        <taxon>Ascomycota</taxon>
        <taxon>Pezizomycotina</taxon>
        <taxon>Eurotiomycetes</taxon>
        <taxon>Chaetothyriomycetidae</taxon>
        <taxon>Chaetothyriales</taxon>
        <taxon>Cyphellophoraceae</taxon>
        <taxon>Cyphellophora</taxon>
    </lineage>
</organism>
<dbReference type="EMBL" id="KB822711">
    <property type="protein sequence ID" value="ETN46023.1"/>
    <property type="molecule type" value="Genomic_DNA"/>
</dbReference>
<evidence type="ECO:0000313" key="2">
    <source>
        <dbReference type="EMBL" id="ETN46023.1"/>
    </source>
</evidence>
<dbReference type="InParanoid" id="W2SDB5"/>
<dbReference type="GeneID" id="19967545"/>
<dbReference type="Proteomes" id="UP000030752">
    <property type="component" value="Unassembled WGS sequence"/>
</dbReference>
<sequence length="235" mass="26425">MAIESPKRKRGDESPGGAGKLTPYPILQSDLQVREEGSPKTAVTKGFQRLQIQQIENYEAEDADERERKRRVCSAEEIDETPTSSPTPCPAPETTGVHGKAESVSPAVPFTFTHTDSLPGPPNTDTRPKSPVMSNEVNEVNEFYWHDSEITGHDPVDPMDDGYGINGIGFKPTPAIAFQRSQRRKQQLIEYRNREAREARQRRSERRRMGSAEVQDTSVSDENNKTRIQVRFEDG</sequence>
<feature type="region of interest" description="Disordered" evidence="1">
    <location>
        <begin position="191"/>
        <end position="235"/>
    </location>
</feature>
<gene>
    <name evidence="2" type="ORF">HMPREF1541_00206</name>
</gene>
<proteinExistence type="predicted"/>
<dbReference type="STRING" id="1220924.W2SDB5"/>
<feature type="compositionally biased region" description="Basic and acidic residues" evidence="1">
    <location>
        <begin position="191"/>
        <end position="210"/>
    </location>
</feature>
<evidence type="ECO:0000256" key="1">
    <source>
        <dbReference type="SAM" id="MobiDB-lite"/>
    </source>
</evidence>
<dbReference type="AlphaFoldDB" id="W2SDB5"/>
<dbReference type="VEuPathDB" id="FungiDB:HMPREF1541_00206"/>
<reference evidence="2 3" key="1">
    <citation type="submission" date="2013-03" db="EMBL/GenBank/DDBJ databases">
        <title>The Genome Sequence of Phialophora europaea CBS 101466.</title>
        <authorList>
            <consortium name="The Broad Institute Genomics Platform"/>
            <person name="Cuomo C."/>
            <person name="de Hoog S."/>
            <person name="Gorbushina A."/>
            <person name="Walker B."/>
            <person name="Young S.K."/>
            <person name="Zeng Q."/>
            <person name="Gargeya S."/>
            <person name="Fitzgerald M."/>
            <person name="Haas B."/>
            <person name="Abouelleil A."/>
            <person name="Allen A.W."/>
            <person name="Alvarado L."/>
            <person name="Arachchi H.M."/>
            <person name="Berlin A.M."/>
            <person name="Chapman S.B."/>
            <person name="Gainer-Dewar J."/>
            <person name="Goldberg J."/>
            <person name="Griggs A."/>
            <person name="Gujja S."/>
            <person name="Hansen M."/>
            <person name="Howarth C."/>
            <person name="Imamovic A."/>
            <person name="Ireland A."/>
            <person name="Larimer J."/>
            <person name="McCowan C."/>
            <person name="Murphy C."/>
            <person name="Pearson M."/>
            <person name="Poon T.W."/>
            <person name="Priest M."/>
            <person name="Roberts A."/>
            <person name="Saif S."/>
            <person name="Shea T."/>
            <person name="Sisk P."/>
            <person name="Sykes S."/>
            <person name="Wortman J."/>
            <person name="Nusbaum C."/>
            <person name="Birren B."/>
        </authorList>
    </citation>
    <scope>NUCLEOTIDE SEQUENCE [LARGE SCALE GENOMIC DNA]</scope>
    <source>
        <strain evidence="2 3">CBS 101466</strain>
    </source>
</reference>
<dbReference type="RefSeq" id="XP_008710735.1">
    <property type="nucleotide sequence ID" value="XM_008712513.1"/>
</dbReference>
<dbReference type="eggNOG" id="ENOG502SEIX">
    <property type="taxonomic scope" value="Eukaryota"/>
</dbReference>
<protein>
    <submittedName>
        <fullName evidence="2">Uncharacterized protein</fullName>
    </submittedName>
</protein>